<keyword evidence="6" id="KW-0732">Signal</keyword>
<name>A0ABN7YM91_9BURK</name>
<dbReference type="CDD" id="cd07496">
    <property type="entry name" value="Peptidases_S8_13"/>
    <property type="match status" value="1"/>
</dbReference>
<keyword evidence="5" id="KW-1133">Transmembrane helix</keyword>
<comment type="similarity">
    <text evidence="4">Belongs to the peptidase S8 family.</text>
</comment>
<gene>
    <name evidence="8" type="primary">bprV</name>
    <name evidence="8" type="ORF">LMG21510_02218</name>
</gene>
<feature type="chain" id="PRO_5045477477" evidence="6">
    <location>
        <begin position="44"/>
        <end position="571"/>
    </location>
</feature>
<dbReference type="PRINTS" id="PR00723">
    <property type="entry name" value="SUBTILISIN"/>
</dbReference>
<dbReference type="InterPro" id="IPR036852">
    <property type="entry name" value="Peptidase_S8/S53_dom_sf"/>
</dbReference>
<dbReference type="PROSITE" id="PS00137">
    <property type="entry name" value="SUBTILASE_HIS"/>
    <property type="match status" value="1"/>
</dbReference>
<dbReference type="InterPro" id="IPR021206">
    <property type="entry name" value="MprA_tail"/>
</dbReference>
<proteinExistence type="inferred from homology"/>
<dbReference type="InterPro" id="IPR022398">
    <property type="entry name" value="Peptidase_S8_His-AS"/>
</dbReference>
<dbReference type="PROSITE" id="PS00138">
    <property type="entry name" value="SUBTILASE_SER"/>
    <property type="match status" value="1"/>
</dbReference>
<feature type="active site" description="Charge relay system" evidence="4">
    <location>
        <position position="259"/>
    </location>
</feature>
<evidence type="ECO:0000313" key="9">
    <source>
        <dbReference type="Proteomes" id="UP000721236"/>
    </source>
</evidence>
<reference evidence="8 9" key="1">
    <citation type="submission" date="2021-08" db="EMBL/GenBank/DDBJ databases">
        <authorList>
            <person name="Peeters C."/>
        </authorList>
    </citation>
    <scope>NUCLEOTIDE SEQUENCE [LARGE SCALE GENOMIC DNA]</scope>
    <source>
        <strain evidence="8 9">LMG 21510</strain>
    </source>
</reference>
<dbReference type="InterPro" id="IPR034176">
    <property type="entry name" value="Peptidases_S8_13"/>
</dbReference>
<feature type="domain" description="Peptidase S8/S53" evidence="7">
    <location>
        <begin position="187"/>
        <end position="479"/>
    </location>
</feature>
<keyword evidence="5" id="KW-0812">Transmembrane</keyword>
<keyword evidence="2 4" id="KW-0378">Hydrolase</keyword>
<evidence type="ECO:0000313" key="8">
    <source>
        <dbReference type="EMBL" id="CAG9173306.1"/>
    </source>
</evidence>
<keyword evidence="3 4" id="KW-0720">Serine protease</keyword>
<keyword evidence="1 4" id="KW-0645">Protease</keyword>
<evidence type="ECO:0000259" key="7">
    <source>
        <dbReference type="Pfam" id="PF00082"/>
    </source>
</evidence>
<dbReference type="InterPro" id="IPR023828">
    <property type="entry name" value="Peptidase_S8_Ser-AS"/>
</dbReference>
<keyword evidence="5" id="KW-0472">Membrane</keyword>
<evidence type="ECO:0000256" key="5">
    <source>
        <dbReference type="SAM" id="Phobius"/>
    </source>
</evidence>
<sequence>MPRPILPAASSRLSRTTPAPLICTLMAALAATACLAVAPVALAAPAPDARPAPVYTGNFIVRWREPGSTTAATTGPITAEAERMRQVRDTTGVDLAVRRRMGGDFQLLGLAKGVGTAGRAEIEATAARLRQDPRVADVVPDRWLRLHDTVPNDPEFAKAQPYLGSPGQLRGAANLPPAWDRTQGSGGVVVAVVDTGYLPHPDLAPRFVPGYDFIADVNISLDGDGRDADPTDAGDFAPAGHVCPGSSTPIAQATVNSWHGTRVASVLGALTNNGQGIAGVDWNARIQPVRVSGRCGALLSDTVDGMRWAAGLPVPDVPANATPARVVNVSLGGGTCTSVEQQAVNDLAARGVVVVAAAGNNAGAPEAPADCSGVVAVTAHANDGDNASYASVGRQITLSAPGGGCGNSSVQPDGTCRGPVSLIRTLSNTGTTSLGDYTITNSAGTSFAAPMVSGVVSLMLAARSELTTPQVINALASTARPHPSGTYCTQASNPGVCGTGMLDANGAVTLAATGSPPAGGSNGGSGGSGGAPVVDDGGGGGAAAPWLAALLALAGLLAGLPGLAYRRSRAN</sequence>
<protein>
    <submittedName>
        <fullName evidence="8">Extracellular basic protease</fullName>
        <ecNumber evidence="8">3.4.21.-</ecNumber>
    </submittedName>
</protein>
<feature type="signal peptide" evidence="6">
    <location>
        <begin position="1"/>
        <end position="43"/>
    </location>
</feature>
<organism evidence="8 9">
    <name type="scientific">Cupriavidus respiraculi</name>
    <dbReference type="NCBI Taxonomy" id="195930"/>
    <lineage>
        <taxon>Bacteria</taxon>
        <taxon>Pseudomonadati</taxon>
        <taxon>Pseudomonadota</taxon>
        <taxon>Betaproteobacteria</taxon>
        <taxon>Burkholderiales</taxon>
        <taxon>Burkholderiaceae</taxon>
        <taxon>Cupriavidus</taxon>
    </lineage>
</organism>
<dbReference type="InterPro" id="IPR015500">
    <property type="entry name" value="Peptidase_S8_subtilisin-rel"/>
</dbReference>
<feature type="transmembrane region" description="Helical" evidence="5">
    <location>
        <begin position="546"/>
        <end position="565"/>
    </location>
</feature>
<evidence type="ECO:0000256" key="2">
    <source>
        <dbReference type="ARBA" id="ARBA00022801"/>
    </source>
</evidence>
<evidence type="ECO:0000256" key="3">
    <source>
        <dbReference type="ARBA" id="ARBA00022825"/>
    </source>
</evidence>
<evidence type="ECO:0000256" key="1">
    <source>
        <dbReference type="ARBA" id="ARBA00022670"/>
    </source>
</evidence>
<dbReference type="Proteomes" id="UP000721236">
    <property type="component" value="Unassembled WGS sequence"/>
</dbReference>
<comment type="caution">
    <text evidence="8">The sequence shown here is derived from an EMBL/GenBank/DDBJ whole genome shotgun (WGS) entry which is preliminary data.</text>
</comment>
<evidence type="ECO:0000256" key="4">
    <source>
        <dbReference type="PROSITE-ProRule" id="PRU01240"/>
    </source>
</evidence>
<dbReference type="PROSITE" id="PS51257">
    <property type="entry name" value="PROKAR_LIPOPROTEIN"/>
    <property type="match status" value="1"/>
</dbReference>
<dbReference type="GO" id="GO:0008233">
    <property type="term" value="F:peptidase activity"/>
    <property type="evidence" value="ECO:0007669"/>
    <property type="project" value="UniProtKB-KW"/>
</dbReference>
<dbReference type="Gene3D" id="3.40.50.200">
    <property type="entry name" value="Peptidase S8/S53 domain"/>
    <property type="match status" value="1"/>
</dbReference>
<keyword evidence="9" id="KW-1185">Reference proteome</keyword>
<dbReference type="RefSeq" id="WP_224041775.1">
    <property type="nucleotide sequence ID" value="NZ_CAJZAH010000002.1"/>
</dbReference>
<dbReference type="PANTHER" id="PTHR42884">
    <property type="entry name" value="PROPROTEIN CONVERTASE SUBTILISIN/KEXIN-RELATED"/>
    <property type="match status" value="1"/>
</dbReference>
<dbReference type="NCBIfam" id="TIGR03867">
    <property type="entry name" value="MprA_tail"/>
    <property type="match status" value="1"/>
</dbReference>
<dbReference type="Pfam" id="PF00082">
    <property type="entry name" value="Peptidase_S8"/>
    <property type="match status" value="1"/>
</dbReference>
<evidence type="ECO:0000256" key="6">
    <source>
        <dbReference type="SAM" id="SignalP"/>
    </source>
</evidence>
<feature type="active site" description="Charge relay system" evidence="4">
    <location>
        <position position="446"/>
    </location>
</feature>
<dbReference type="EMBL" id="CAJZAH010000002">
    <property type="protein sequence ID" value="CAG9173306.1"/>
    <property type="molecule type" value="Genomic_DNA"/>
</dbReference>
<dbReference type="EC" id="3.4.21.-" evidence="8"/>
<dbReference type="PROSITE" id="PS51892">
    <property type="entry name" value="SUBTILASE"/>
    <property type="match status" value="1"/>
</dbReference>
<dbReference type="SUPFAM" id="SSF52743">
    <property type="entry name" value="Subtilisin-like"/>
    <property type="match status" value="1"/>
</dbReference>
<dbReference type="InterPro" id="IPR000209">
    <property type="entry name" value="Peptidase_S8/S53_dom"/>
</dbReference>
<feature type="active site" description="Charge relay system" evidence="4">
    <location>
        <position position="194"/>
    </location>
</feature>
<dbReference type="PANTHER" id="PTHR42884:SF14">
    <property type="entry name" value="NEUROENDOCRINE CONVERTASE 1"/>
    <property type="match status" value="1"/>
</dbReference>
<dbReference type="GO" id="GO:0006508">
    <property type="term" value="P:proteolysis"/>
    <property type="evidence" value="ECO:0007669"/>
    <property type="project" value="UniProtKB-KW"/>
</dbReference>
<accession>A0ABN7YM91</accession>